<proteinExistence type="predicted"/>
<name>A0A0C9WLZ1_9AGAR</name>
<evidence type="ECO:0000313" key="1">
    <source>
        <dbReference type="EMBL" id="KIJ97664.1"/>
    </source>
</evidence>
<reference evidence="1 2" key="1">
    <citation type="submission" date="2014-04" db="EMBL/GenBank/DDBJ databases">
        <authorList>
            <consortium name="DOE Joint Genome Institute"/>
            <person name="Kuo A."/>
            <person name="Kohler A."/>
            <person name="Nagy L.G."/>
            <person name="Floudas D."/>
            <person name="Copeland A."/>
            <person name="Barry K.W."/>
            <person name="Cichocki N."/>
            <person name="Veneault-Fourrey C."/>
            <person name="LaButti K."/>
            <person name="Lindquist E.A."/>
            <person name="Lipzen A."/>
            <person name="Lundell T."/>
            <person name="Morin E."/>
            <person name="Murat C."/>
            <person name="Sun H."/>
            <person name="Tunlid A."/>
            <person name="Henrissat B."/>
            <person name="Grigoriev I.V."/>
            <person name="Hibbett D.S."/>
            <person name="Martin F."/>
            <person name="Nordberg H.P."/>
            <person name="Cantor M.N."/>
            <person name="Hua S.X."/>
        </authorList>
    </citation>
    <scope>NUCLEOTIDE SEQUENCE [LARGE SCALE GENOMIC DNA]</scope>
    <source>
        <strain evidence="1 2">LaAM-08-1</strain>
    </source>
</reference>
<dbReference type="Proteomes" id="UP000054477">
    <property type="component" value="Unassembled WGS sequence"/>
</dbReference>
<sequence>MDFRFTCPLGKRPLICRSSTPASNVYYSHRPFISCQLRLKECPQGAPRRSTPKQRTSASLILLFIGQRKEMINSHKEQPWRFCGRVHPPSATFADLLRYGYLFSQS</sequence>
<keyword evidence="2" id="KW-1185">Reference proteome</keyword>
<evidence type="ECO:0000313" key="2">
    <source>
        <dbReference type="Proteomes" id="UP000054477"/>
    </source>
</evidence>
<dbReference type="EMBL" id="KN838687">
    <property type="protein sequence ID" value="KIJ97664.1"/>
    <property type="molecule type" value="Genomic_DNA"/>
</dbReference>
<dbReference type="AlphaFoldDB" id="A0A0C9WLZ1"/>
<dbReference type="HOGENOM" id="CLU_2223679_0_0_1"/>
<gene>
    <name evidence="1" type="ORF">K443DRAFT_238923</name>
</gene>
<protein>
    <submittedName>
        <fullName evidence="1">Uncharacterized protein</fullName>
    </submittedName>
</protein>
<accession>A0A0C9WLZ1</accession>
<organism evidence="1 2">
    <name type="scientific">Laccaria amethystina LaAM-08-1</name>
    <dbReference type="NCBI Taxonomy" id="1095629"/>
    <lineage>
        <taxon>Eukaryota</taxon>
        <taxon>Fungi</taxon>
        <taxon>Dikarya</taxon>
        <taxon>Basidiomycota</taxon>
        <taxon>Agaricomycotina</taxon>
        <taxon>Agaricomycetes</taxon>
        <taxon>Agaricomycetidae</taxon>
        <taxon>Agaricales</taxon>
        <taxon>Agaricineae</taxon>
        <taxon>Hydnangiaceae</taxon>
        <taxon>Laccaria</taxon>
    </lineage>
</organism>
<reference evidence="2" key="2">
    <citation type="submission" date="2015-01" db="EMBL/GenBank/DDBJ databases">
        <title>Evolutionary Origins and Diversification of the Mycorrhizal Mutualists.</title>
        <authorList>
            <consortium name="DOE Joint Genome Institute"/>
            <consortium name="Mycorrhizal Genomics Consortium"/>
            <person name="Kohler A."/>
            <person name="Kuo A."/>
            <person name="Nagy L.G."/>
            <person name="Floudas D."/>
            <person name="Copeland A."/>
            <person name="Barry K.W."/>
            <person name="Cichocki N."/>
            <person name="Veneault-Fourrey C."/>
            <person name="LaButti K."/>
            <person name="Lindquist E.A."/>
            <person name="Lipzen A."/>
            <person name="Lundell T."/>
            <person name="Morin E."/>
            <person name="Murat C."/>
            <person name="Riley R."/>
            <person name="Ohm R."/>
            <person name="Sun H."/>
            <person name="Tunlid A."/>
            <person name="Henrissat B."/>
            <person name="Grigoriev I.V."/>
            <person name="Hibbett D.S."/>
            <person name="Martin F."/>
        </authorList>
    </citation>
    <scope>NUCLEOTIDE SEQUENCE [LARGE SCALE GENOMIC DNA]</scope>
    <source>
        <strain evidence="2">LaAM-08-1</strain>
    </source>
</reference>